<reference evidence="1 2" key="1">
    <citation type="submission" date="2017-04" db="EMBL/GenBank/DDBJ databases">
        <title>Draft genome sequence of Tuber borchii Vittad., a whitish edible truffle.</title>
        <authorList>
            <consortium name="DOE Joint Genome Institute"/>
            <person name="Murat C."/>
            <person name="Kuo A."/>
            <person name="Barry K.W."/>
            <person name="Clum A."/>
            <person name="Dockter R.B."/>
            <person name="Fauchery L."/>
            <person name="Iotti M."/>
            <person name="Kohler A."/>
            <person name="Labutti K."/>
            <person name="Lindquist E.A."/>
            <person name="Lipzen A."/>
            <person name="Ohm R.A."/>
            <person name="Wang M."/>
            <person name="Grigoriev I.V."/>
            <person name="Zambonelli A."/>
            <person name="Martin F.M."/>
        </authorList>
    </citation>
    <scope>NUCLEOTIDE SEQUENCE [LARGE SCALE GENOMIC DNA]</scope>
    <source>
        <strain evidence="1 2">Tbo3840</strain>
    </source>
</reference>
<dbReference type="STRING" id="42251.A0A2T6ZNY3"/>
<comment type="caution">
    <text evidence="1">The sequence shown here is derived from an EMBL/GenBank/DDBJ whole genome shotgun (WGS) entry which is preliminary data.</text>
</comment>
<dbReference type="Proteomes" id="UP000244722">
    <property type="component" value="Unassembled WGS sequence"/>
</dbReference>
<protein>
    <submittedName>
        <fullName evidence="1">Uncharacterized protein</fullName>
    </submittedName>
</protein>
<evidence type="ECO:0000313" key="2">
    <source>
        <dbReference type="Proteomes" id="UP000244722"/>
    </source>
</evidence>
<name>A0A2T6ZNY3_TUBBO</name>
<keyword evidence="2" id="KW-1185">Reference proteome</keyword>
<dbReference type="EMBL" id="NESQ01000159">
    <property type="protein sequence ID" value="PUU77196.1"/>
    <property type="molecule type" value="Genomic_DNA"/>
</dbReference>
<gene>
    <name evidence="1" type="ORF">B9Z19DRAFT_1086654</name>
</gene>
<proteinExistence type="predicted"/>
<dbReference type="OrthoDB" id="10070917at2759"/>
<evidence type="ECO:0000313" key="1">
    <source>
        <dbReference type="EMBL" id="PUU77196.1"/>
    </source>
</evidence>
<dbReference type="AlphaFoldDB" id="A0A2T6ZNY3"/>
<sequence length="206" mass="23870">MSTTGPEKNHREQTNKSTMENLADSHSFLLPEEFFESFHQGKFTSSTRVTYFPEDNDPSNPVITTGVFLRLSTDNSGEPEPLMLIQFVRPKVWRIRFDPNSTDPDDYDDYNSRTIISDTLTNLRDILDKVEGIRWETEFIVGSEKDQFYTIRSVLYDNDGESQKRTTISELLIYKEFFKIQVLLISDNTTTFSLSFRVFAASKSLE</sequence>
<accession>A0A2T6ZNY3</accession>
<organism evidence="1 2">
    <name type="scientific">Tuber borchii</name>
    <name type="common">White truffle</name>
    <dbReference type="NCBI Taxonomy" id="42251"/>
    <lineage>
        <taxon>Eukaryota</taxon>
        <taxon>Fungi</taxon>
        <taxon>Dikarya</taxon>
        <taxon>Ascomycota</taxon>
        <taxon>Pezizomycotina</taxon>
        <taxon>Pezizomycetes</taxon>
        <taxon>Pezizales</taxon>
        <taxon>Tuberaceae</taxon>
        <taxon>Tuber</taxon>
    </lineage>
</organism>